<dbReference type="GO" id="GO:0003677">
    <property type="term" value="F:DNA binding"/>
    <property type="evidence" value="ECO:0007669"/>
    <property type="project" value="InterPro"/>
</dbReference>
<comment type="caution">
    <text evidence="6">The sequence shown here is derived from an EMBL/GenBank/DDBJ whole genome shotgun (WGS) entry which is preliminary data.</text>
</comment>
<dbReference type="InterPro" id="IPR050206">
    <property type="entry name" value="FtsK/SpoIIIE/SftA"/>
</dbReference>
<gene>
    <name evidence="6" type="ORF">K8U78_04910</name>
</gene>
<evidence type="ECO:0000313" key="6">
    <source>
        <dbReference type="EMBL" id="HJF18469.1"/>
    </source>
</evidence>
<keyword evidence="1 3" id="KW-0547">Nucleotide-binding</keyword>
<dbReference type="Proteomes" id="UP000715651">
    <property type="component" value="Unassembled WGS sequence"/>
</dbReference>
<dbReference type="EMBL" id="DYWK01000006">
    <property type="protein sequence ID" value="HJF18469.1"/>
    <property type="molecule type" value="Genomic_DNA"/>
</dbReference>
<name>A0A921FUW1_9BIFI</name>
<dbReference type="Pfam" id="PF01580">
    <property type="entry name" value="FtsK_SpoIIIE"/>
    <property type="match status" value="1"/>
</dbReference>
<keyword evidence="2 3" id="KW-0067">ATP-binding</keyword>
<feature type="compositionally biased region" description="Basic and acidic residues" evidence="4">
    <location>
        <begin position="641"/>
        <end position="650"/>
    </location>
</feature>
<evidence type="ECO:0000313" key="7">
    <source>
        <dbReference type="Proteomes" id="UP000715651"/>
    </source>
</evidence>
<accession>A0A921FUW1</accession>
<protein>
    <recommendedName>
        <fullName evidence="5">FtsK domain-containing protein</fullName>
    </recommendedName>
</protein>
<dbReference type="CDD" id="cd01127">
    <property type="entry name" value="TrwB_TraG_TraD_VirD4"/>
    <property type="match status" value="1"/>
</dbReference>
<evidence type="ECO:0000256" key="4">
    <source>
        <dbReference type="SAM" id="MobiDB-lite"/>
    </source>
</evidence>
<dbReference type="PANTHER" id="PTHR22683:SF1">
    <property type="entry name" value="TYPE VII SECRETION SYSTEM PROTEIN ESSC"/>
    <property type="match status" value="1"/>
</dbReference>
<feature type="binding site" evidence="3">
    <location>
        <begin position="176"/>
        <end position="183"/>
    </location>
    <ligand>
        <name>ATP</name>
        <dbReference type="ChEBI" id="CHEBI:30616"/>
    </ligand>
</feature>
<evidence type="ECO:0000259" key="5">
    <source>
        <dbReference type="PROSITE" id="PS50901"/>
    </source>
</evidence>
<dbReference type="GO" id="GO:0005524">
    <property type="term" value="F:ATP binding"/>
    <property type="evidence" value="ECO:0007669"/>
    <property type="project" value="UniProtKB-UniRule"/>
</dbReference>
<evidence type="ECO:0000256" key="3">
    <source>
        <dbReference type="PROSITE-ProRule" id="PRU00289"/>
    </source>
</evidence>
<dbReference type="InterPro" id="IPR003593">
    <property type="entry name" value="AAA+_ATPase"/>
</dbReference>
<dbReference type="SUPFAM" id="SSF52540">
    <property type="entry name" value="P-loop containing nucleoside triphosphate hydrolases"/>
    <property type="match status" value="1"/>
</dbReference>
<dbReference type="SMART" id="SM00382">
    <property type="entry name" value="AAA"/>
    <property type="match status" value="2"/>
</dbReference>
<organism evidence="6 7">
    <name type="scientific">Aeriscardovia aeriphila</name>
    <dbReference type="NCBI Taxonomy" id="218139"/>
    <lineage>
        <taxon>Bacteria</taxon>
        <taxon>Bacillati</taxon>
        <taxon>Actinomycetota</taxon>
        <taxon>Actinomycetes</taxon>
        <taxon>Bifidobacteriales</taxon>
        <taxon>Bifidobacteriaceae</taxon>
        <taxon>Aeriscardovia</taxon>
    </lineage>
</organism>
<dbReference type="PROSITE" id="PS50901">
    <property type="entry name" value="FTSK"/>
    <property type="match status" value="1"/>
</dbReference>
<reference evidence="6" key="2">
    <citation type="submission" date="2021-09" db="EMBL/GenBank/DDBJ databases">
        <authorList>
            <person name="Gilroy R."/>
        </authorList>
    </citation>
    <scope>NUCLEOTIDE SEQUENCE</scope>
    <source>
        <strain evidence="6">578</strain>
    </source>
</reference>
<evidence type="ECO:0000256" key="2">
    <source>
        <dbReference type="ARBA" id="ARBA00022840"/>
    </source>
</evidence>
<dbReference type="InterPro" id="IPR002543">
    <property type="entry name" value="FtsK_dom"/>
</dbReference>
<dbReference type="PANTHER" id="PTHR22683">
    <property type="entry name" value="SPORULATION PROTEIN RELATED"/>
    <property type="match status" value="1"/>
</dbReference>
<reference evidence="6" key="1">
    <citation type="journal article" date="2021" name="PeerJ">
        <title>Extensive microbial diversity within the chicken gut microbiome revealed by metagenomics and culture.</title>
        <authorList>
            <person name="Gilroy R."/>
            <person name="Ravi A."/>
            <person name="Getino M."/>
            <person name="Pursley I."/>
            <person name="Horton D.L."/>
            <person name="Alikhan N.F."/>
            <person name="Baker D."/>
            <person name="Gharbi K."/>
            <person name="Hall N."/>
            <person name="Watson M."/>
            <person name="Adriaenssens E.M."/>
            <person name="Foster-Nyarko E."/>
            <person name="Jarju S."/>
            <person name="Secka A."/>
            <person name="Antonio M."/>
            <person name="Oren A."/>
            <person name="Chaudhuri R.R."/>
            <person name="La Ragione R."/>
            <person name="Hildebrand F."/>
            <person name="Pallen M.J."/>
        </authorList>
    </citation>
    <scope>NUCLEOTIDE SEQUENCE</scope>
    <source>
        <strain evidence="6">578</strain>
    </source>
</reference>
<feature type="compositionally biased region" description="Low complexity" evidence="4">
    <location>
        <begin position="616"/>
        <end position="634"/>
    </location>
</feature>
<feature type="domain" description="FtsK" evidence="5">
    <location>
        <begin position="158"/>
        <end position="341"/>
    </location>
</feature>
<dbReference type="Gene3D" id="3.40.50.300">
    <property type="entry name" value="P-loop containing nucleotide triphosphate hydrolases"/>
    <property type="match status" value="1"/>
</dbReference>
<feature type="region of interest" description="Disordered" evidence="4">
    <location>
        <begin position="616"/>
        <end position="650"/>
    </location>
</feature>
<proteinExistence type="predicted"/>
<sequence>MLAFLRFLPLLAQFAMVGIAWWAGNIPFLVMSIANAALSLTSVLTEIIRKKDAATFSEEQLSHTYEPQVEDEKTWIHHQVELLATAPRNANAHTSMFTASQPFTSFLPAQLRSPDWRSILRYWLRDSSFLPDGSVQLTSAVDLRVPLGSTLLYPTTQLDELTVDLGQHGPHVLIAGTTGSGKSVLLQSWCASLALRNSPEHVQFIFLDFKGGATFNDLKHLPHARGCVSDLSIAHAKRALRAIEEELHRREQLVAHHHVSQITQLSSPPAHLIIVVDEFTALKNQLPDYVQRLTRIASQGRSLGMHLILATQSPLGQLSTDMRANLSLLVCLRLRDSMQSTDLVGVPDTAHLPSIPGLGIVEYGQGPQLFHAPHLDSCAAMVHHCSLAAQFMENTPVQELFSAPLPRNVAWGDPSTSLSLPPTSLSVPSRSLGLPTTLHQLALGLQDSGTALLPACVDLTHGNIAIVGGHGRGKTNLLTLLRTQYEEARSSRENPEITTADDSSTFTVRWRDDADQLLDPANSDALIIREELHNPKLRTVMCLTSAKYVRRAEQFATVIYFPTGEPTTDALAGLSRPAVQEWEAADYTCPGRAVLMTGAQQLTVQCYRMGETARSTVLSSSSSPSSNADSAQRSKQPRCAPRSELHAMSP</sequence>
<dbReference type="InterPro" id="IPR027417">
    <property type="entry name" value="P-loop_NTPase"/>
</dbReference>
<dbReference type="AlphaFoldDB" id="A0A921FUW1"/>
<evidence type="ECO:0000256" key="1">
    <source>
        <dbReference type="ARBA" id="ARBA00022741"/>
    </source>
</evidence>